<dbReference type="InterPro" id="IPR005656">
    <property type="entry name" value="MmgE_PrpD"/>
</dbReference>
<dbReference type="InterPro" id="IPR045337">
    <property type="entry name" value="MmgE_PrpD_C"/>
</dbReference>
<dbReference type="InterPro" id="IPR036148">
    <property type="entry name" value="MmgE/PrpD_sf"/>
</dbReference>
<evidence type="ECO:0000313" key="5">
    <source>
        <dbReference type="Proteomes" id="UP001223743"/>
    </source>
</evidence>
<dbReference type="RefSeq" id="WP_266283170.1">
    <property type="nucleotide sequence ID" value="NZ_JAPKNF010000002.1"/>
</dbReference>
<reference evidence="4 5" key="1">
    <citation type="submission" date="2023-07" db="EMBL/GenBank/DDBJ databases">
        <title>Genomic Encyclopedia of Type Strains, Phase IV (KMG-IV): sequencing the most valuable type-strain genomes for metagenomic binning, comparative biology and taxonomic classification.</title>
        <authorList>
            <person name="Goeker M."/>
        </authorList>
    </citation>
    <scope>NUCLEOTIDE SEQUENCE [LARGE SCALE GENOMIC DNA]</scope>
    <source>
        <strain evidence="4 5">B1-1</strain>
    </source>
</reference>
<dbReference type="PANTHER" id="PTHR16943:SF8">
    <property type="entry name" value="2-METHYLCITRATE DEHYDRATASE"/>
    <property type="match status" value="1"/>
</dbReference>
<sequence length="463" mass="47842">MAPQAFENPQAVELAEAIAALDARAFDPAMRAKAKACLLDFLGCAFEATALDPSRQAVAAVFEAAGGHMIGETATATPADAAFVNAVKGHGLVREDMHAASVSHHGVVVWPLLLALAETRRIAGQRLIEAAILAYEVGGRLGRLLIDRGISSLFRPTGLVAPIGAAAGGARLLGLDAPSTVSALAIAANTSSGLNQWPASGASDMFFHPGFAARNAVTAVRLAEAGAYGSRDILDGKAGLFAAFARKAMPGAVALFPRGEAEILAVYHKGAPACNFAQTACQAALRMIEMIGPNAAPVSAITIRVPRAAADYPGCDHTGPFERALQAKMSIPFGVAAVLAHGRLAEENYADLADTEVLRLVGVTTLVASDELSARFPAEQGAIVELTLADDRRLSMGLPDVIPATEAEVRQRFRVAAAAVVGQDAADAIEAFVDTLDTARDAGRLMQLCAVPAATRPKTATAT</sequence>
<dbReference type="Pfam" id="PF19305">
    <property type="entry name" value="MmgE_PrpD_C"/>
    <property type="match status" value="1"/>
</dbReference>
<dbReference type="Pfam" id="PF03972">
    <property type="entry name" value="MmgE_PrpD_N"/>
    <property type="match status" value="1"/>
</dbReference>
<proteinExistence type="inferred from homology"/>
<evidence type="ECO:0000259" key="3">
    <source>
        <dbReference type="Pfam" id="PF19305"/>
    </source>
</evidence>
<evidence type="ECO:0000256" key="1">
    <source>
        <dbReference type="ARBA" id="ARBA00006174"/>
    </source>
</evidence>
<dbReference type="Proteomes" id="UP001223743">
    <property type="component" value="Unassembled WGS sequence"/>
</dbReference>
<gene>
    <name evidence="4" type="ORF">QO015_003114</name>
</gene>
<dbReference type="EMBL" id="JAUSWJ010000001">
    <property type="protein sequence ID" value="MDQ0517501.1"/>
    <property type="molecule type" value="Genomic_DNA"/>
</dbReference>
<dbReference type="SUPFAM" id="SSF103378">
    <property type="entry name" value="2-methylcitrate dehydratase PrpD"/>
    <property type="match status" value="1"/>
</dbReference>
<comment type="caution">
    <text evidence="4">The sequence shown here is derived from an EMBL/GenBank/DDBJ whole genome shotgun (WGS) entry which is preliminary data.</text>
</comment>
<feature type="domain" description="MmgE/PrpD C-terminal" evidence="3">
    <location>
        <begin position="272"/>
        <end position="437"/>
    </location>
</feature>
<comment type="similarity">
    <text evidence="1">Belongs to the PrpD family.</text>
</comment>
<accession>A0ABU0M979</accession>
<dbReference type="Gene3D" id="1.10.4100.10">
    <property type="entry name" value="2-methylcitrate dehydratase PrpD"/>
    <property type="match status" value="1"/>
</dbReference>
<protein>
    <submittedName>
        <fullName evidence="4">2-methylcitrate dehydratase PrpD</fullName>
    </submittedName>
</protein>
<dbReference type="Gene3D" id="3.30.1330.120">
    <property type="entry name" value="2-methylcitrate dehydratase PrpD"/>
    <property type="match status" value="1"/>
</dbReference>
<evidence type="ECO:0000313" key="4">
    <source>
        <dbReference type="EMBL" id="MDQ0517501.1"/>
    </source>
</evidence>
<dbReference type="PANTHER" id="PTHR16943">
    <property type="entry name" value="2-METHYLCITRATE DEHYDRATASE-RELATED"/>
    <property type="match status" value="1"/>
</dbReference>
<keyword evidence="5" id="KW-1185">Reference proteome</keyword>
<dbReference type="InterPro" id="IPR045336">
    <property type="entry name" value="MmgE_PrpD_N"/>
</dbReference>
<dbReference type="InterPro" id="IPR042188">
    <property type="entry name" value="MmgE/PrpD_sf_2"/>
</dbReference>
<name>A0ABU0M979_9HYPH</name>
<organism evidence="4 5">
    <name type="scientific">Kaistia geumhonensis</name>
    <dbReference type="NCBI Taxonomy" id="410839"/>
    <lineage>
        <taxon>Bacteria</taxon>
        <taxon>Pseudomonadati</taxon>
        <taxon>Pseudomonadota</taxon>
        <taxon>Alphaproteobacteria</taxon>
        <taxon>Hyphomicrobiales</taxon>
        <taxon>Kaistiaceae</taxon>
        <taxon>Kaistia</taxon>
    </lineage>
</organism>
<feature type="domain" description="MmgE/PrpD N-terminal" evidence="2">
    <location>
        <begin position="13"/>
        <end position="247"/>
    </location>
</feature>
<dbReference type="InterPro" id="IPR042183">
    <property type="entry name" value="MmgE/PrpD_sf_1"/>
</dbReference>
<evidence type="ECO:0000259" key="2">
    <source>
        <dbReference type="Pfam" id="PF03972"/>
    </source>
</evidence>